<comment type="subcellular location">
    <subcellularLocation>
        <location evidence="1">Cell membrane</location>
        <topology evidence="1">Single-pass membrane protein</topology>
    </subcellularLocation>
</comment>
<dbReference type="EMBL" id="EQ974068">
    <property type="protein sequence ID" value="EEF34470.1"/>
    <property type="molecule type" value="Genomic_DNA"/>
</dbReference>
<dbReference type="GO" id="GO:0019199">
    <property type="term" value="F:transmembrane receptor protein kinase activity"/>
    <property type="evidence" value="ECO:0007669"/>
    <property type="project" value="InterPro"/>
</dbReference>
<evidence type="ECO:0000256" key="3">
    <source>
        <dbReference type="ARBA" id="ARBA00022692"/>
    </source>
</evidence>
<evidence type="ECO:0000256" key="8">
    <source>
        <dbReference type="SAM" id="SignalP"/>
    </source>
</evidence>
<keyword evidence="5" id="KW-1133">Transmembrane helix</keyword>
<evidence type="ECO:0000259" key="9">
    <source>
        <dbReference type="PROSITE" id="PS51782"/>
    </source>
</evidence>
<name>B9SPJ4_RICCO</name>
<keyword evidence="4 8" id="KW-0732">Signal</keyword>
<gene>
    <name evidence="10" type="ORF">RCOM_0024510</name>
</gene>
<feature type="chain" id="PRO_5002889550" description="LysM domain-containing protein" evidence="8">
    <location>
        <begin position="24"/>
        <end position="198"/>
    </location>
</feature>
<evidence type="ECO:0000256" key="7">
    <source>
        <dbReference type="ARBA" id="ARBA00023157"/>
    </source>
</evidence>
<dbReference type="GO" id="GO:0045087">
    <property type="term" value="P:innate immune response"/>
    <property type="evidence" value="ECO:0007669"/>
    <property type="project" value="InterPro"/>
</dbReference>
<evidence type="ECO:0000256" key="6">
    <source>
        <dbReference type="ARBA" id="ARBA00023136"/>
    </source>
</evidence>
<dbReference type="eggNOG" id="ENOG502QQIN">
    <property type="taxonomic scope" value="Eukaryota"/>
</dbReference>
<evidence type="ECO:0000256" key="5">
    <source>
        <dbReference type="ARBA" id="ARBA00022989"/>
    </source>
</evidence>
<evidence type="ECO:0000313" key="10">
    <source>
        <dbReference type="EMBL" id="EEF34470.1"/>
    </source>
</evidence>
<organism evidence="10 11">
    <name type="scientific">Ricinus communis</name>
    <name type="common">Castor bean</name>
    <dbReference type="NCBI Taxonomy" id="3988"/>
    <lineage>
        <taxon>Eukaryota</taxon>
        <taxon>Viridiplantae</taxon>
        <taxon>Streptophyta</taxon>
        <taxon>Embryophyta</taxon>
        <taxon>Tracheophyta</taxon>
        <taxon>Spermatophyta</taxon>
        <taxon>Magnoliopsida</taxon>
        <taxon>eudicotyledons</taxon>
        <taxon>Gunneridae</taxon>
        <taxon>Pentapetalae</taxon>
        <taxon>rosids</taxon>
        <taxon>fabids</taxon>
        <taxon>Malpighiales</taxon>
        <taxon>Euphorbiaceae</taxon>
        <taxon>Acalyphoideae</taxon>
        <taxon>Acalypheae</taxon>
        <taxon>Ricinus</taxon>
    </lineage>
</organism>
<dbReference type="GO" id="GO:0005886">
    <property type="term" value="C:plasma membrane"/>
    <property type="evidence" value="ECO:0007669"/>
    <property type="project" value="UniProtKB-SubCell"/>
</dbReference>
<reference evidence="11" key="1">
    <citation type="journal article" date="2010" name="Nat. Biotechnol.">
        <title>Draft genome sequence of the oilseed species Ricinus communis.</title>
        <authorList>
            <person name="Chan A.P."/>
            <person name="Crabtree J."/>
            <person name="Zhao Q."/>
            <person name="Lorenzi H."/>
            <person name="Orvis J."/>
            <person name="Puiu D."/>
            <person name="Melake-Berhan A."/>
            <person name="Jones K.M."/>
            <person name="Redman J."/>
            <person name="Chen G."/>
            <person name="Cahoon E.B."/>
            <person name="Gedil M."/>
            <person name="Stanke M."/>
            <person name="Haas B.J."/>
            <person name="Wortman J.R."/>
            <person name="Fraser-Liggett C.M."/>
            <person name="Ravel J."/>
            <person name="Rabinowicz P.D."/>
        </authorList>
    </citation>
    <scope>NUCLEOTIDE SEQUENCE [LARGE SCALE GENOMIC DNA]</scope>
    <source>
        <strain evidence="11">cv. Hale</strain>
    </source>
</reference>
<dbReference type="CDD" id="cd00118">
    <property type="entry name" value="LysM"/>
    <property type="match status" value="1"/>
</dbReference>
<dbReference type="InterPro" id="IPR044812">
    <property type="entry name" value="CERK1/LYK3-like"/>
</dbReference>
<dbReference type="Proteomes" id="UP000008311">
    <property type="component" value="Unassembled WGS sequence"/>
</dbReference>
<dbReference type="PANTHER" id="PTHR46204:SF8">
    <property type="entry name" value="PROTEIN KINASE DOMAIN-CONTAINING PROTEIN"/>
    <property type="match status" value="1"/>
</dbReference>
<keyword evidence="2" id="KW-1003">Cell membrane</keyword>
<evidence type="ECO:0000313" key="11">
    <source>
        <dbReference type="Proteomes" id="UP000008311"/>
    </source>
</evidence>
<dbReference type="InterPro" id="IPR036779">
    <property type="entry name" value="LysM_dom_sf"/>
</dbReference>
<dbReference type="SMART" id="SM00257">
    <property type="entry name" value="LysM"/>
    <property type="match status" value="1"/>
</dbReference>
<dbReference type="PANTHER" id="PTHR46204">
    <property type="entry name" value="CHITIN ELICITOR RECEPTOR KINASE 1-RELATED"/>
    <property type="match status" value="1"/>
</dbReference>
<dbReference type="Gene3D" id="3.10.350.10">
    <property type="entry name" value="LysM domain"/>
    <property type="match status" value="1"/>
</dbReference>
<dbReference type="SUPFAM" id="SSF54106">
    <property type="entry name" value="LysM domain"/>
    <property type="match status" value="1"/>
</dbReference>
<proteinExistence type="predicted"/>
<protein>
    <recommendedName>
        <fullName evidence="9">LysM domain-containing protein</fullName>
    </recommendedName>
</protein>
<keyword evidence="3" id="KW-0812">Transmembrane</keyword>
<dbReference type="InParanoid" id="B9SPJ4"/>
<dbReference type="InterPro" id="IPR018392">
    <property type="entry name" value="LysM"/>
</dbReference>
<evidence type="ECO:0000256" key="4">
    <source>
        <dbReference type="ARBA" id="ARBA00022729"/>
    </source>
</evidence>
<accession>B9SPJ4</accession>
<dbReference type="PROSITE" id="PS51782">
    <property type="entry name" value="LYSM"/>
    <property type="match status" value="1"/>
</dbReference>
<dbReference type="Pfam" id="PF01476">
    <property type="entry name" value="LysM"/>
    <property type="match status" value="1"/>
</dbReference>
<sequence length="198" mass="21526">MASHNLLLFLFPLLASLTAPVFASNSMYPFNCSDTANGCLAFLYHNNQGLQQEQIAAFYNVSLTEISPIPRGDSQDYIISVIAACKNINGTTAYFYDAPYTVQQNDTFVTVSEQIYSGQAWGVGDEETSDSQFVVTYTVQQNDTISDIANRLSSTVSGIQSMNSLLITDPNMLVAGWVLFVPVQLTLDVAPSPAPSIN</sequence>
<evidence type="ECO:0000256" key="2">
    <source>
        <dbReference type="ARBA" id="ARBA00022475"/>
    </source>
</evidence>
<dbReference type="AlphaFoldDB" id="B9SPJ4"/>
<evidence type="ECO:0000256" key="1">
    <source>
        <dbReference type="ARBA" id="ARBA00004162"/>
    </source>
</evidence>
<keyword evidence="11" id="KW-1185">Reference proteome</keyword>
<keyword evidence="6" id="KW-0472">Membrane</keyword>
<feature type="domain" description="LysM" evidence="9">
    <location>
        <begin position="135"/>
        <end position="181"/>
    </location>
</feature>
<keyword evidence="7" id="KW-1015">Disulfide bond</keyword>
<feature type="signal peptide" evidence="8">
    <location>
        <begin position="1"/>
        <end position="23"/>
    </location>
</feature>
<dbReference type="STRING" id="3988.B9SPJ4"/>